<dbReference type="EC" id="3.4.19.12" evidence="6"/>
<dbReference type="GO" id="GO:0036503">
    <property type="term" value="P:ERAD pathway"/>
    <property type="evidence" value="ECO:0007669"/>
    <property type="project" value="TreeGrafter"/>
</dbReference>
<dbReference type="EMBL" id="BDQV01000209">
    <property type="protein sequence ID" value="GAY59361.1"/>
    <property type="molecule type" value="Genomic_DNA"/>
</dbReference>
<evidence type="ECO:0000259" key="7">
    <source>
        <dbReference type="Pfam" id="PF24560"/>
    </source>
</evidence>
<evidence type="ECO:0000256" key="1">
    <source>
        <dbReference type="ARBA" id="ARBA00000707"/>
    </source>
</evidence>
<keyword evidence="9" id="KW-1185">Reference proteome</keyword>
<gene>
    <name evidence="8" type="ORF">CUMW_193940</name>
</gene>
<evidence type="ECO:0000256" key="2">
    <source>
        <dbReference type="ARBA" id="ARBA00022670"/>
    </source>
</evidence>
<dbReference type="Proteomes" id="UP000236630">
    <property type="component" value="Unassembled WGS sequence"/>
</dbReference>
<comment type="catalytic activity">
    <reaction evidence="1 6">
        <text>Thiol-dependent hydrolysis of ester, thioester, amide, peptide and isopeptide bonds formed by the C-terminal Gly of ubiquitin (a 76-residue protein attached to proteins as an intracellular targeting signal).</text>
        <dbReference type="EC" id="3.4.19.12"/>
    </reaction>
</comment>
<name>A0A2H5Q458_CITUN</name>
<dbReference type="PANTHER" id="PTHR13312">
    <property type="entry name" value="HIV-INDUCED PROTEIN-7-LIKE PROTEASE"/>
    <property type="match status" value="1"/>
</dbReference>
<keyword evidence="5 6" id="KW-0788">Thiol protease</keyword>
<dbReference type="GO" id="GO:0005634">
    <property type="term" value="C:nucleus"/>
    <property type="evidence" value="ECO:0007669"/>
    <property type="project" value="TreeGrafter"/>
</dbReference>
<evidence type="ECO:0000256" key="4">
    <source>
        <dbReference type="ARBA" id="ARBA00022801"/>
    </source>
</evidence>
<dbReference type="Pfam" id="PF24560">
    <property type="entry name" value="zf-C2H2_OTU1_C"/>
    <property type="match status" value="1"/>
</dbReference>
<feature type="domain" description="OTU1-like C-terminal C2H2-type zinc finger" evidence="7">
    <location>
        <begin position="198"/>
        <end position="231"/>
    </location>
</feature>
<accession>A0A2H5Q458</accession>
<dbReference type="STRING" id="55188.A0A2H5Q458"/>
<protein>
    <recommendedName>
        <fullName evidence="6">Ubiquitin thioesterase OTU</fullName>
        <ecNumber evidence="6">3.4.19.12</ecNumber>
    </recommendedName>
</protein>
<dbReference type="InterPro" id="IPR057766">
    <property type="entry name" value="Znf-C2H2_OTU1-like_C"/>
</dbReference>
<keyword evidence="4 6" id="KW-0378">Hydrolase</keyword>
<comment type="function">
    <text evidence="6">Hydrolase that can remove conjugated ubiquitin from proteins and may therefore play an important regulatory role at the level of protein turnover by preventing degradation.</text>
</comment>
<proteinExistence type="predicted"/>
<evidence type="ECO:0000313" key="9">
    <source>
        <dbReference type="Proteomes" id="UP000236630"/>
    </source>
</evidence>
<organism evidence="8 9">
    <name type="scientific">Citrus unshiu</name>
    <name type="common">Satsuma mandarin</name>
    <name type="synonym">Citrus nobilis var. unshiu</name>
    <dbReference type="NCBI Taxonomy" id="55188"/>
    <lineage>
        <taxon>Eukaryota</taxon>
        <taxon>Viridiplantae</taxon>
        <taxon>Streptophyta</taxon>
        <taxon>Embryophyta</taxon>
        <taxon>Tracheophyta</taxon>
        <taxon>Spermatophyta</taxon>
        <taxon>Magnoliopsida</taxon>
        <taxon>eudicotyledons</taxon>
        <taxon>Gunneridae</taxon>
        <taxon>Pentapetalae</taxon>
        <taxon>rosids</taxon>
        <taxon>malvids</taxon>
        <taxon>Sapindales</taxon>
        <taxon>Rutaceae</taxon>
        <taxon>Aurantioideae</taxon>
        <taxon>Citrus</taxon>
    </lineage>
</organism>
<evidence type="ECO:0000313" key="8">
    <source>
        <dbReference type="EMBL" id="GAY59361.1"/>
    </source>
</evidence>
<keyword evidence="6" id="KW-0963">Cytoplasm</keyword>
<sequence>MPKVHPDPDFAIPIWSHSAIWSHGAMKMSPFGMGWLVKYFRPRLIVDGIHLYGDLVELSAVHPPPVIAATVRSDTVKHSEAFMESQIKSIVLGFRTHRSAIELSILADCYGREIAAYDIQTTRCDLYGQEKKYSERVMLIYDELHYDALAISPFEGAPVEFDQILVPVRKDRIIGLAEELVLKLVKEQQRKRRYSDTANFTLRCEVCQIGVIGQKEAVEPIRPCHDVNFTNIDDIATMHQK</sequence>
<evidence type="ECO:0000256" key="5">
    <source>
        <dbReference type="ARBA" id="ARBA00022807"/>
    </source>
</evidence>
<dbReference type="Gene3D" id="3.90.70.80">
    <property type="match status" value="1"/>
</dbReference>
<comment type="caution">
    <text evidence="8">The sequence shown here is derived from an EMBL/GenBank/DDBJ whole genome shotgun (WGS) entry which is preliminary data.</text>
</comment>
<dbReference type="GO" id="GO:0005829">
    <property type="term" value="C:cytosol"/>
    <property type="evidence" value="ECO:0007669"/>
    <property type="project" value="TreeGrafter"/>
</dbReference>
<dbReference type="GO" id="GO:0016579">
    <property type="term" value="P:protein deubiquitination"/>
    <property type="evidence" value="ECO:0007669"/>
    <property type="project" value="TreeGrafter"/>
</dbReference>
<keyword evidence="3 6" id="KW-0833">Ubl conjugation pathway</keyword>
<dbReference type="GO" id="GO:0030968">
    <property type="term" value="P:endoplasmic reticulum unfolded protein response"/>
    <property type="evidence" value="ECO:0007669"/>
    <property type="project" value="TreeGrafter"/>
</dbReference>
<evidence type="ECO:0000256" key="3">
    <source>
        <dbReference type="ARBA" id="ARBA00022786"/>
    </source>
</evidence>
<evidence type="ECO:0000256" key="6">
    <source>
        <dbReference type="RuleBase" id="RU367104"/>
    </source>
</evidence>
<keyword evidence="2" id="KW-0645">Protease</keyword>
<dbReference type="AlphaFoldDB" id="A0A2H5Q458"/>
<dbReference type="GO" id="GO:0004843">
    <property type="term" value="F:cysteine-type deubiquitinase activity"/>
    <property type="evidence" value="ECO:0007669"/>
    <property type="project" value="UniProtKB-UniRule"/>
</dbReference>
<comment type="subcellular location">
    <subcellularLocation>
        <location evidence="6">Cytoplasm</location>
    </subcellularLocation>
</comment>
<reference evidence="8 9" key="1">
    <citation type="journal article" date="2017" name="Front. Genet.">
        <title>Draft sequencing of the heterozygous diploid genome of Satsuma (Citrus unshiu Marc.) using a hybrid assembly approach.</title>
        <authorList>
            <person name="Shimizu T."/>
            <person name="Tanizawa Y."/>
            <person name="Mochizuki T."/>
            <person name="Nagasaki H."/>
            <person name="Yoshioka T."/>
            <person name="Toyoda A."/>
            <person name="Fujiyama A."/>
            <person name="Kaminuma E."/>
            <person name="Nakamura Y."/>
        </authorList>
    </citation>
    <scope>NUCLEOTIDE SEQUENCE [LARGE SCALE GENOMIC DNA]</scope>
    <source>
        <strain evidence="9">cv. Miyagawa wase</strain>
    </source>
</reference>
<dbReference type="PANTHER" id="PTHR13312:SF0">
    <property type="entry name" value="UBIQUITIN THIOESTERASE OTU1"/>
    <property type="match status" value="1"/>
</dbReference>